<dbReference type="Pfam" id="PF01839">
    <property type="entry name" value="FG-GAP"/>
    <property type="match status" value="1"/>
</dbReference>
<evidence type="ECO:0000313" key="4">
    <source>
        <dbReference type="EMBL" id="GLF93398.1"/>
    </source>
</evidence>
<evidence type="ECO:0000256" key="2">
    <source>
        <dbReference type="SAM" id="MobiDB-lite"/>
    </source>
</evidence>
<reference evidence="4 5" key="1">
    <citation type="submission" date="2022-10" db="EMBL/GenBank/DDBJ databases">
        <title>Draft genome sequence of Streptomyces sp. YSPA8.</title>
        <authorList>
            <person name="Moriuchi R."/>
            <person name="Dohra H."/>
            <person name="Yamamura H."/>
            <person name="Kodani S."/>
        </authorList>
    </citation>
    <scope>NUCLEOTIDE SEQUENCE [LARGE SCALE GENOMIC DNA]</scope>
    <source>
        <strain evidence="4 5">YSPA8</strain>
    </source>
</reference>
<keyword evidence="1 3" id="KW-0732">Signal</keyword>
<dbReference type="InterPro" id="IPR028994">
    <property type="entry name" value="Integrin_alpha_N"/>
</dbReference>
<dbReference type="Gene3D" id="2.130.10.130">
    <property type="entry name" value="Integrin alpha, N-terminal"/>
    <property type="match status" value="1"/>
</dbReference>
<evidence type="ECO:0000256" key="3">
    <source>
        <dbReference type="SAM" id="SignalP"/>
    </source>
</evidence>
<keyword evidence="5" id="KW-1185">Reference proteome</keyword>
<organism evidence="4 5">
    <name type="scientific">Streptomyces yaizuensis</name>
    <dbReference type="NCBI Taxonomy" id="2989713"/>
    <lineage>
        <taxon>Bacteria</taxon>
        <taxon>Bacillati</taxon>
        <taxon>Actinomycetota</taxon>
        <taxon>Actinomycetes</taxon>
        <taxon>Kitasatosporales</taxon>
        <taxon>Streptomycetaceae</taxon>
        <taxon>Streptomyces</taxon>
    </lineage>
</organism>
<dbReference type="Proteomes" id="UP001291653">
    <property type="component" value="Unassembled WGS sequence"/>
</dbReference>
<feature type="region of interest" description="Disordered" evidence="2">
    <location>
        <begin position="110"/>
        <end position="182"/>
    </location>
</feature>
<protein>
    <recommendedName>
        <fullName evidence="6">VCBS repeat-containing protein</fullName>
    </recommendedName>
</protein>
<feature type="compositionally biased region" description="Basic residues" evidence="2">
    <location>
        <begin position="146"/>
        <end position="175"/>
    </location>
</feature>
<dbReference type="InterPro" id="IPR013517">
    <property type="entry name" value="FG-GAP"/>
</dbReference>
<evidence type="ECO:0000313" key="5">
    <source>
        <dbReference type="Proteomes" id="UP001291653"/>
    </source>
</evidence>
<gene>
    <name evidence="4" type="ORF">SYYSPA8_03895</name>
</gene>
<feature type="compositionally biased region" description="Low complexity" evidence="2">
    <location>
        <begin position="29"/>
        <end position="55"/>
    </location>
</feature>
<proteinExistence type="predicted"/>
<dbReference type="EMBL" id="BSBI01000001">
    <property type="protein sequence ID" value="GLF93398.1"/>
    <property type="molecule type" value="Genomic_DNA"/>
</dbReference>
<dbReference type="SUPFAM" id="SSF69318">
    <property type="entry name" value="Integrin alpha N-terminal domain"/>
    <property type="match status" value="1"/>
</dbReference>
<name>A0ABQ5NTC2_9ACTN</name>
<dbReference type="RefSeq" id="WP_323445473.1">
    <property type="nucleotide sequence ID" value="NZ_BSBI01000001.1"/>
</dbReference>
<feature type="chain" id="PRO_5045082447" description="VCBS repeat-containing protein" evidence="3">
    <location>
        <begin position="31"/>
        <end position="182"/>
    </location>
</feature>
<evidence type="ECO:0008006" key="6">
    <source>
        <dbReference type="Google" id="ProtNLM"/>
    </source>
</evidence>
<evidence type="ECO:0000256" key="1">
    <source>
        <dbReference type="ARBA" id="ARBA00022729"/>
    </source>
</evidence>
<accession>A0ABQ5NTC2</accession>
<feature type="compositionally biased region" description="Basic and acidic residues" evidence="2">
    <location>
        <begin position="134"/>
        <end position="145"/>
    </location>
</feature>
<feature type="signal peptide" evidence="3">
    <location>
        <begin position="1"/>
        <end position="30"/>
    </location>
</feature>
<feature type="region of interest" description="Disordered" evidence="2">
    <location>
        <begin position="29"/>
        <end position="58"/>
    </location>
</feature>
<sequence>MNARGARHVLGSAAVLAVAGALTVPAAAHSAPGEVPPATTAAAAPQREATAPPADVDGDGYGDLVVSAAGAGTATTATTATTEEALTPGCTAVLHGSRTGPLHARRHIVHQDSPGVPGTPESGDAFGSVTTTGDLDRDGCTDLVRRRGGYQGRHHFRTGHSRPPPRRAGRLRRQFRPVAPAR</sequence>
<comment type="caution">
    <text evidence="4">The sequence shown here is derived from an EMBL/GenBank/DDBJ whole genome shotgun (WGS) entry which is preliminary data.</text>
</comment>